<evidence type="ECO:0000313" key="2">
    <source>
        <dbReference type="Proteomes" id="UP000297142"/>
    </source>
</evidence>
<evidence type="ECO:0000313" key="1">
    <source>
        <dbReference type="EMBL" id="QBZ69092.1"/>
    </source>
</evidence>
<protein>
    <submittedName>
        <fullName evidence="1">Uncharacterized protein</fullName>
    </submittedName>
</protein>
<dbReference type="EMBL" id="MK721185">
    <property type="protein sequence ID" value="QBZ69092.1"/>
    <property type="molecule type" value="Genomic_DNA"/>
</dbReference>
<reference evidence="1 2" key="1">
    <citation type="submission" date="2019-03" db="EMBL/GenBank/DDBJ databases">
        <title>Bacteriophages that Target Cytolytic Enterococcus faecalis Reduce Features of Ethanol-induced Liver Disease.</title>
        <authorList>
            <person name="Fouts D.E."/>
            <person name="Duan Y."/>
            <person name="White R.C."/>
            <person name="Nguyen K."/>
            <person name="Singh I."/>
            <person name="Schnabl B."/>
        </authorList>
    </citation>
    <scope>NUCLEOTIDE SEQUENCE [LARGE SCALE GENOMIC DNA]</scope>
</reference>
<keyword evidence="2" id="KW-1185">Reference proteome</keyword>
<accession>A0A4D6DSL3</accession>
<dbReference type="Proteomes" id="UP000297142">
    <property type="component" value="Segment"/>
</dbReference>
<sequence>MELTREEFLNEYWRAVKQICKEMDVPFNKAVGNNAYLCEKGVYNPTVIKERQIAKNLGISYTILIDYLYYFLPEGLQ</sequence>
<dbReference type="KEGG" id="vg:56214496"/>
<dbReference type="GeneID" id="56214496"/>
<name>A0A4D6DSL3_9CAUD</name>
<proteinExistence type="predicted"/>
<organism evidence="1 2">
    <name type="scientific">Enterococcus phage vB_EfaP_Efmus3</name>
    <dbReference type="NCBI Taxonomy" id="2546623"/>
    <lineage>
        <taxon>Viruses</taxon>
        <taxon>Duplodnaviria</taxon>
        <taxon>Heunggongvirae</taxon>
        <taxon>Uroviricota</taxon>
        <taxon>Caudoviricetes</taxon>
        <taxon>Rountreeviridae</taxon>
        <taxon>Sarlesvirinae</taxon>
        <taxon>Copernicusvirus</taxon>
        <taxon>Copernicusvirus Efmus3</taxon>
    </lineage>
</organism>
<dbReference type="RefSeq" id="YP_009908929.1">
    <property type="nucleotide sequence ID" value="NC_049936.1"/>
</dbReference>